<protein>
    <submittedName>
        <fullName evidence="2">Uncharacterized protein</fullName>
    </submittedName>
</protein>
<keyword evidence="3" id="KW-1185">Reference proteome</keyword>
<proteinExistence type="predicted"/>
<dbReference type="EMBL" id="JAYWIO010000008">
    <property type="protein sequence ID" value="KAK7247471.1"/>
    <property type="molecule type" value="Genomic_DNA"/>
</dbReference>
<gene>
    <name evidence="2" type="ORF">RIF29_42354</name>
</gene>
<name>A0AAN9HSH1_CROPI</name>
<keyword evidence="1" id="KW-0812">Transmembrane</keyword>
<dbReference type="AlphaFoldDB" id="A0AAN9HSH1"/>
<reference evidence="2 3" key="1">
    <citation type="submission" date="2024-01" db="EMBL/GenBank/DDBJ databases">
        <title>The genomes of 5 underutilized Papilionoideae crops provide insights into root nodulation and disease resistanc.</title>
        <authorList>
            <person name="Yuan L."/>
        </authorList>
    </citation>
    <scope>NUCLEOTIDE SEQUENCE [LARGE SCALE GENOMIC DNA]</scope>
    <source>
        <strain evidence="2">ZHUSHIDOU_FW_LH</strain>
        <tissue evidence="2">Leaf</tissue>
    </source>
</reference>
<accession>A0AAN9HSH1</accession>
<feature type="transmembrane region" description="Helical" evidence="1">
    <location>
        <begin position="40"/>
        <end position="70"/>
    </location>
</feature>
<evidence type="ECO:0000313" key="2">
    <source>
        <dbReference type="EMBL" id="KAK7247471.1"/>
    </source>
</evidence>
<keyword evidence="1" id="KW-1133">Transmembrane helix</keyword>
<comment type="caution">
    <text evidence="2">The sequence shown here is derived from an EMBL/GenBank/DDBJ whole genome shotgun (WGS) entry which is preliminary data.</text>
</comment>
<organism evidence="2 3">
    <name type="scientific">Crotalaria pallida</name>
    <name type="common">Smooth rattlebox</name>
    <name type="synonym">Crotalaria striata</name>
    <dbReference type="NCBI Taxonomy" id="3830"/>
    <lineage>
        <taxon>Eukaryota</taxon>
        <taxon>Viridiplantae</taxon>
        <taxon>Streptophyta</taxon>
        <taxon>Embryophyta</taxon>
        <taxon>Tracheophyta</taxon>
        <taxon>Spermatophyta</taxon>
        <taxon>Magnoliopsida</taxon>
        <taxon>eudicotyledons</taxon>
        <taxon>Gunneridae</taxon>
        <taxon>Pentapetalae</taxon>
        <taxon>rosids</taxon>
        <taxon>fabids</taxon>
        <taxon>Fabales</taxon>
        <taxon>Fabaceae</taxon>
        <taxon>Papilionoideae</taxon>
        <taxon>50 kb inversion clade</taxon>
        <taxon>genistoids sensu lato</taxon>
        <taxon>core genistoids</taxon>
        <taxon>Crotalarieae</taxon>
        <taxon>Crotalaria</taxon>
    </lineage>
</organism>
<evidence type="ECO:0000256" key="1">
    <source>
        <dbReference type="SAM" id="Phobius"/>
    </source>
</evidence>
<sequence>MKILKLDFPVKNAPYPNPFTTTSLPKLPDSWLRNYEAFGFQYLCLFSFSLSLSLSLSLRYFYILVLCVFYDQDPTVQNARCFYRLFYEVLVLRTLRSRFSVPRSSFLDNVF</sequence>
<keyword evidence="1" id="KW-0472">Membrane</keyword>
<dbReference type="Proteomes" id="UP001372338">
    <property type="component" value="Unassembled WGS sequence"/>
</dbReference>
<evidence type="ECO:0000313" key="3">
    <source>
        <dbReference type="Proteomes" id="UP001372338"/>
    </source>
</evidence>